<comment type="caution">
    <text evidence="1">The sequence shown here is derived from an EMBL/GenBank/DDBJ whole genome shotgun (WGS) entry which is preliminary data.</text>
</comment>
<proteinExistence type="predicted"/>
<gene>
    <name evidence="1" type="ORF">KUTeg_020644</name>
</gene>
<evidence type="ECO:0000313" key="2">
    <source>
        <dbReference type="Proteomes" id="UP001217089"/>
    </source>
</evidence>
<organism evidence="1 2">
    <name type="scientific">Tegillarca granosa</name>
    <name type="common">Malaysian cockle</name>
    <name type="synonym">Anadara granosa</name>
    <dbReference type="NCBI Taxonomy" id="220873"/>
    <lineage>
        <taxon>Eukaryota</taxon>
        <taxon>Metazoa</taxon>
        <taxon>Spiralia</taxon>
        <taxon>Lophotrochozoa</taxon>
        <taxon>Mollusca</taxon>
        <taxon>Bivalvia</taxon>
        <taxon>Autobranchia</taxon>
        <taxon>Pteriomorphia</taxon>
        <taxon>Arcoida</taxon>
        <taxon>Arcoidea</taxon>
        <taxon>Arcidae</taxon>
        <taxon>Tegillarca</taxon>
    </lineage>
</organism>
<name>A0ABQ9E8K8_TEGGR</name>
<accession>A0ABQ9E8K8</accession>
<keyword evidence="2" id="KW-1185">Reference proteome</keyword>
<reference evidence="1 2" key="1">
    <citation type="submission" date="2022-12" db="EMBL/GenBank/DDBJ databases">
        <title>Chromosome-level genome of Tegillarca granosa.</title>
        <authorList>
            <person name="Kim J."/>
        </authorList>
    </citation>
    <scope>NUCLEOTIDE SEQUENCE [LARGE SCALE GENOMIC DNA]</scope>
    <source>
        <strain evidence="1">Teg-2019</strain>
        <tissue evidence="1">Adductor muscle</tissue>
    </source>
</reference>
<protein>
    <submittedName>
        <fullName evidence="1">Uncharacterized protein</fullName>
    </submittedName>
</protein>
<evidence type="ECO:0000313" key="1">
    <source>
        <dbReference type="EMBL" id="KAJ8301657.1"/>
    </source>
</evidence>
<sequence>MFGASVLMQFPSTIFFHLCNYSNNIKIQFVAMNFAVCNKIAENSDFGNFQHTKTCVVAIKQT</sequence>
<dbReference type="EMBL" id="JARBDR010000918">
    <property type="protein sequence ID" value="KAJ8301657.1"/>
    <property type="molecule type" value="Genomic_DNA"/>
</dbReference>
<dbReference type="Proteomes" id="UP001217089">
    <property type="component" value="Unassembled WGS sequence"/>
</dbReference>